<dbReference type="AlphaFoldDB" id="A0A1H9HUP5"/>
<proteinExistence type="predicted"/>
<evidence type="ECO:0000313" key="2">
    <source>
        <dbReference type="Proteomes" id="UP000198749"/>
    </source>
</evidence>
<sequence length="48" mass="5628">MNDIKFTKDETDRIVSNINAKRGQIYFLRMVLKVCIPTQERGNELISK</sequence>
<gene>
    <name evidence="1" type="ORF">SAMN03080615_02232</name>
</gene>
<evidence type="ECO:0000313" key="1">
    <source>
        <dbReference type="EMBL" id="SEQ65997.1"/>
    </source>
</evidence>
<keyword evidence="2" id="KW-1185">Reference proteome</keyword>
<protein>
    <submittedName>
        <fullName evidence="1">Uncharacterized protein</fullName>
    </submittedName>
</protein>
<name>A0A1H9HUP5_9GAMM</name>
<reference evidence="2" key="1">
    <citation type="submission" date="2016-10" db="EMBL/GenBank/DDBJ databases">
        <authorList>
            <person name="Varghese N."/>
            <person name="Submissions S."/>
        </authorList>
    </citation>
    <scope>NUCLEOTIDE SEQUENCE [LARGE SCALE GENOMIC DNA]</scope>
    <source>
        <strain evidence="2">DSM 18887</strain>
    </source>
</reference>
<accession>A0A1H9HUP5</accession>
<dbReference type="Proteomes" id="UP000198749">
    <property type="component" value="Unassembled WGS sequence"/>
</dbReference>
<dbReference type="EMBL" id="FOGB01000006">
    <property type="protein sequence ID" value="SEQ65997.1"/>
    <property type="molecule type" value="Genomic_DNA"/>
</dbReference>
<organism evidence="1 2">
    <name type="scientific">Amphritea atlantica</name>
    <dbReference type="NCBI Taxonomy" id="355243"/>
    <lineage>
        <taxon>Bacteria</taxon>
        <taxon>Pseudomonadati</taxon>
        <taxon>Pseudomonadota</taxon>
        <taxon>Gammaproteobacteria</taxon>
        <taxon>Oceanospirillales</taxon>
        <taxon>Oceanospirillaceae</taxon>
        <taxon>Amphritea</taxon>
    </lineage>
</organism>